<dbReference type="PANTHER" id="PTHR42743:SF11">
    <property type="entry name" value="AMINODEOXYCHORISMATE LYASE"/>
    <property type="match status" value="1"/>
</dbReference>
<comment type="function">
    <text evidence="2">Acts on leucine, isoleucine and valine.</text>
</comment>
<accession>A0A7S8HB33</accession>
<dbReference type="PANTHER" id="PTHR42743">
    <property type="entry name" value="AMINO-ACID AMINOTRANSFERASE"/>
    <property type="match status" value="1"/>
</dbReference>
<keyword evidence="10" id="KW-0028">Amino-acid biosynthesis</keyword>
<comment type="pathway">
    <text evidence="5">Amino-acid biosynthesis; L-leucine biosynthesis; L-leucine from 3-methyl-2-oxobutanoate: step 4/4.</text>
</comment>
<reference evidence="16 17" key="1">
    <citation type="submission" date="2020-06" db="EMBL/GenBank/DDBJ databases">
        <title>Genome sequence of 2 isolates from Red Sea Mangroves.</title>
        <authorList>
            <person name="Sefrji F."/>
            <person name="Michoud G."/>
            <person name="Merlino G."/>
            <person name="Daffonchio D."/>
        </authorList>
    </citation>
    <scope>NUCLEOTIDE SEQUENCE [LARGE SCALE GENOMIC DNA]</scope>
    <source>
        <strain evidence="16 17">R1DC25</strain>
    </source>
</reference>
<comment type="pathway">
    <text evidence="4">Amino-acid biosynthesis; L-valine biosynthesis; L-valine from pyruvate: step 4/4.</text>
</comment>
<dbReference type="AlphaFoldDB" id="A0A7S8HB33"/>
<dbReference type="InterPro" id="IPR018300">
    <property type="entry name" value="Aminotrans_IV_CS"/>
</dbReference>
<dbReference type="InterPro" id="IPR050571">
    <property type="entry name" value="Class-IV_PLP-Dep_Aminotrnsfr"/>
</dbReference>
<evidence type="ECO:0000313" key="17">
    <source>
        <dbReference type="Proteomes" id="UP000593594"/>
    </source>
</evidence>
<evidence type="ECO:0000256" key="14">
    <source>
        <dbReference type="RuleBase" id="RU004106"/>
    </source>
</evidence>
<keyword evidence="16" id="KW-0032">Aminotransferase</keyword>
<comment type="similarity">
    <text evidence="6 14">Belongs to the class-IV pyridoxal-phosphate-dependent aminotransferase family.</text>
</comment>
<evidence type="ECO:0000313" key="16">
    <source>
        <dbReference type="EMBL" id="QPC42091.1"/>
    </source>
</evidence>
<dbReference type="Gene3D" id="3.20.10.10">
    <property type="entry name" value="D-amino Acid Aminotransferase, subunit A, domain 2"/>
    <property type="match status" value="1"/>
</dbReference>
<evidence type="ECO:0000256" key="4">
    <source>
        <dbReference type="ARBA" id="ARBA00004931"/>
    </source>
</evidence>
<evidence type="ECO:0000256" key="11">
    <source>
        <dbReference type="ARBA" id="ARBA00048212"/>
    </source>
</evidence>
<evidence type="ECO:0000256" key="12">
    <source>
        <dbReference type="ARBA" id="ARBA00048798"/>
    </source>
</evidence>
<keyword evidence="16" id="KW-0808">Transferase</keyword>
<keyword evidence="10" id="KW-0100">Branched-chain amino acid biosynthesis</keyword>
<dbReference type="InterPro" id="IPR043131">
    <property type="entry name" value="BCAT-like_N"/>
</dbReference>
<dbReference type="Pfam" id="PF01063">
    <property type="entry name" value="Aminotran_4"/>
    <property type="match status" value="1"/>
</dbReference>
<dbReference type="GO" id="GO:0009082">
    <property type="term" value="P:branched-chain amino acid biosynthetic process"/>
    <property type="evidence" value="ECO:0007669"/>
    <property type="project" value="UniProtKB-KW"/>
</dbReference>
<comment type="cofactor">
    <cofactor evidence="1 15">
        <name>pyridoxal 5'-phosphate</name>
        <dbReference type="ChEBI" id="CHEBI:597326"/>
    </cofactor>
</comment>
<dbReference type="InterPro" id="IPR043132">
    <property type="entry name" value="BCAT-like_C"/>
</dbReference>
<dbReference type="SUPFAM" id="SSF56752">
    <property type="entry name" value="D-aminoacid aminotransferase-like PLP-dependent enzymes"/>
    <property type="match status" value="1"/>
</dbReference>
<dbReference type="GO" id="GO:0004084">
    <property type="term" value="F:branched-chain-amino-acid transaminase activity"/>
    <property type="evidence" value="ECO:0007669"/>
    <property type="project" value="UniProtKB-EC"/>
</dbReference>
<dbReference type="Proteomes" id="UP000593594">
    <property type="component" value="Chromosome"/>
</dbReference>
<comment type="catalytic activity">
    <reaction evidence="13">
        <text>L-leucine + 2-oxoglutarate = 4-methyl-2-oxopentanoate + L-glutamate</text>
        <dbReference type="Rhea" id="RHEA:18321"/>
        <dbReference type="ChEBI" id="CHEBI:16810"/>
        <dbReference type="ChEBI" id="CHEBI:17865"/>
        <dbReference type="ChEBI" id="CHEBI:29985"/>
        <dbReference type="ChEBI" id="CHEBI:57427"/>
        <dbReference type="EC" id="2.6.1.42"/>
    </reaction>
</comment>
<evidence type="ECO:0000256" key="9">
    <source>
        <dbReference type="ARBA" id="ARBA00022898"/>
    </source>
</evidence>
<dbReference type="GO" id="GO:0005829">
    <property type="term" value="C:cytosol"/>
    <property type="evidence" value="ECO:0007669"/>
    <property type="project" value="TreeGrafter"/>
</dbReference>
<keyword evidence="9 15" id="KW-0663">Pyridoxal phosphate</keyword>
<dbReference type="RefSeq" id="WP_213163322.1">
    <property type="nucleotide sequence ID" value="NZ_CP058214.1"/>
</dbReference>
<evidence type="ECO:0000256" key="2">
    <source>
        <dbReference type="ARBA" id="ARBA00003109"/>
    </source>
</evidence>
<evidence type="ECO:0000256" key="6">
    <source>
        <dbReference type="ARBA" id="ARBA00009320"/>
    </source>
</evidence>
<evidence type="ECO:0000256" key="3">
    <source>
        <dbReference type="ARBA" id="ARBA00004824"/>
    </source>
</evidence>
<evidence type="ECO:0000256" key="5">
    <source>
        <dbReference type="ARBA" id="ARBA00005072"/>
    </source>
</evidence>
<evidence type="ECO:0000256" key="7">
    <source>
        <dbReference type="ARBA" id="ARBA00013053"/>
    </source>
</evidence>
<gene>
    <name evidence="16" type="ORF">HW532_04840</name>
</gene>
<dbReference type="EC" id="2.6.1.42" evidence="7"/>
<comment type="catalytic activity">
    <reaction evidence="11">
        <text>L-valine + 2-oxoglutarate = 3-methyl-2-oxobutanoate + L-glutamate</text>
        <dbReference type="Rhea" id="RHEA:24813"/>
        <dbReference type="ChEBI" id="CHEBI:11851"/>
        <dbReference type="ChEBI" id="CHEBI:16810"/>
        <dbReference type="ChEBI" id="CHEBI:29985"/>
        <dbReference type="ChEBI" id="CHEBI:57762"/>
        <dbReference type="EC" id="2.6.1.42"/>
    </reaction>
</comment>
<comment type="pathway">
    <text evidence="3">Amino-acid biosynthesis; L-isoleucine biosynthesis; L-isoleucine from 2-oxobutanoate: step 4/4.</text>
</comment>
<keyword evidence="17" id="KW-1185">Reference proteome</keyword>
<sequence length="280" mass="30853">MQVWTFVDGKWVEGNPMLMGPMTHASWLASTVFDGARAFEGVTPDLDRHCGRMVRSVGAMGLKTLHSPGELVEIATEGVAKFPKDSALYIRPMYWADGGFVDNDPETTRFCLCIYESPMPDASGFSVCLSPFRRPGAEMAPTSAKAACHYPNSGRALRDARGRGFDNAVMCDPLGNVAELATANIFMVRDGEAHTPVPNGTFLNGITRQRVIDLLTRIGVTVHERTLTYRDLQEADELFSTGNWGKVMPITRIDERDLQPGPVSARARELYWAWSHGEAV</sequence>
<dbReference type="Gene3D" id="3.30.470.10">
    <property type="match status" value="1"/>
</dbReference>
<evidence type="ECO:0000256" key="1">
    <source>
        <dbReference type="ARBA" id="ARBA00001933"/>
    </source>
</evidence>
<dbReference type="InterPro" id="IPR001544">
    <property type="entry name" value="Aminotrans_IV"/>
</dbReference>
<evidence type="ECO:0000256" key="8">
    <source>
        <dbReference type="ARBA" id="ARBA00014472"/>
    </source>
</evidence>
<evidence type="ECO:0000256" key="15">
    <source>
        <dbReference type="RuleBase" id="RU004516"/>
    </source>
</evidence>
<dbReference type="EMBL" id="CP058214">
    <property type="protein sequence ID" value="QPC42091.1"/>
    <property type="molecule type" value="Genomic_DNA"/>
</dbReference>
<evidence type="ECO:0000256" key="10">
    <source>
        <dbReference type="ARBA" id="ARBA00023304"/>
    </source>
</evidence>
<dbReference type="PROSITE" id="PS00770">
    <property type="entry name" value="AA_TRANSFER_CLASS_4"/>
    <property type="match status" value="1"/>
</dbReference>
<protein>
    <recommendedName>
        <fullName evidence="8">Probable branched-chain-amino-acid aminotransferase</fullName>
        <ecNumber evidence="7">2.6.1.42</ecNumber>
    </recommendedName>
</protein>
<dbReference type="InterPro" id="IPR036038">
    <property type="entry name" value="Aminotransferase-like"/>
</dbReference>
<name>A0A7S8HB33_9HYPH</name>
<dbReference type="NCBIfam" id="NF009896">
    <property type="entry name" value="PRK13356.1"/>
    <property type="match status" value="1"/>
</dbReference>
<proteinExistence type="inferred from homology"/>
<comment type="catalytic activity">
    <reaction evidence="12">
        <text>L-isoleucine + 2-oxoglutarate = (S)-3-methyl-2-oxopentanoate + L-glutamate</text>
        <dbReference type="Rhea" id="RHEA:24801"/>
        <dbReference type="ChEBI" id="CHEBI:16810"/>
        <dbReference type="ChEBI" id="CHEBI:29985"/>
        <dbReference type="ChEBI" id="CHEBI:35146"/>
        <dbReference type="ChEBI" id="CHEBI:58045"/>
        <dbReference type="EC" id="2.6.1.42"/>
    </reaction>
</comment>
<evidence type="ECO:0000256" key="13">
    <source>
        <dbReference type="ARBA" id="ARBA00049229"/>
    </source>
</evidence>
<organism evidence="16 17">
    <name type="scientific">Kaustia mangrovi</name>
    <dbReference type="NCBI Taxonomy" id="2593653"/>
    <lineage>
        <taxon>Bacteria</taxon>
        <taxon>Pseudomonadati</taxon>
        <taxon>Pseudomonadota</taxon>
        <taxon>Alphaproteobacteria</taxon>
        <taxon>Hyphomicrobiales</taxon>
        <taxon>Parvibaculaceae</taxon>
        <taxon>Kaustia</taxon>
    </lineage>
</organism>
<dbReference type="KEGG" id="kmn:HW532_04840"/>